<sequence>MATLELEQKKDDGRESSALKLELTRVIRASRAKVYEAWTRPEILQKWHAPGDMNFVSATLDVREGGTYEVLSQGMMCAKEGMTEEERKRQVAVRGEYLRVIPNELLQFTWNGSWAPTETSMVTVFLRDVEGGTEIRLRHEQFATEGSRDGHAMGWESLFNKLAAAIEA</sequence>
<evidence type="ECO:0000313" key="3">
    <source>
        <dbReference type="EMBL" id="MBB5316361.1"/>
    </source>
</evidence>
<dbReference type="Gene3D" id="3.30.530.20">
    <property type="match status" value="1"/>
</dbReference>
<comment type="caution">
    <text evidence="3">The sequence shown here is derived from an EMBL/GenBank/DDBJ whole genome shotgun (WGS) entry which is preliminary data.</text>
</comment>
<evidence type="ECO:0000256" key="1">
    <source>
        <dbReference type="ARBA" id="ARBA00006817"/>
    </source>
</evidence>
<protein>
    <submittedName>
        <fullName evidence="3">Uncharacterized protein YndB with AHSA1/START domain</fullName>
    </submittedName>
</protein>
<reference evidence="3" key="1">
    <citation type="submission" date="2020-08" db="EMBL/GenBank/DDBJ databases">
        <title>Genomic Encyclopedia of Type Strains, Phase IV (KMG-V): Genome sequencing to study the core and pangenomes of soil and plant-associated prokaryotes.</title>
        <authorList>
            <person name="Whitman W."/>
        </authorList>
    </citation>
    <scope>NUCLEOTIDE SEQUENCE [LARGE SCALE GENOMIC DNA]</scope>
    <source>
        <strain evidence="3">M8UP27</strain>
    </source>
</reference>
<dbReference type="InterPro" id="IPR023393">
    <property type="entry name" value="START-like_dom_sf"/>
</dbReference>
<dbReference type="CDD" id="cd07814">
    <property type="entry name" value="SRPBCC_CalC_Aha1-like"/>
    <property type="match status" value="1"/>
</dbReference>
<dbReference type="AlphaFoldDB" id="A0A7W8MQ45"/>
<dbReference type="InterPro" id="IPR013538">
    <property type="entry name" value="ASHA1/2-like_C"/>
</dbReference>
<name>A0A7W8MQ45_9BACT</name>
<proteinExistence type="inferred from homology"/>
<accession>A0A7W8MQ45</accession>
<dbReference type="SUPFAM" id="SSF55961">
    <property type="entry name" value="Bet v1-like"/>
    <property type="match status" value="1"/>
</dbReference>
<comment type="similarity">
    <text evidence="1">Belongs to the AHA1 family.</text>
</comment>
<dbReference type="Pfam" id="PF08327">
    <property type="entry name" value="AHSA1"/>
    <property type="match status" value="1"/>
</dbReference>
<keyword evidence="4" id="KW-1185">Reference proteome</keyword>
<feature type="domain" description="Activator of Hsp90 ATPase homologue 1/2-like C-terminal" evidence="2">
    <location>
        <begin position="29"/>
        <end position="167"/>
    </location>
</feature>
<evidence type="ECO:0000259" key="2">
    <source>
        <dbReference type="Pfam" id="PF08327"/>
    </source>
</evidence>
<dbReference type="EMBL" id="JACHDY010000001">
    <property type="protein sequence ID" value="MBB5316361.1"/>
    <property type="molecule type" value="Genomic_DNA"/>
</dbReference>
<evidence type="ECO:0000313" key="4">
    <source>
        <dbReference type="Proteomes" id="UP000568106"/>
    </source>
</evidence>
<organism evidence="3 4">
    <name type="scientific">Tunturiibacter empetritectus</name>
    <dbReference type="NCBI Taxonomy" id="3069691"/>
    <lineage>
        <taxon>Bacteria</taxon>
        <taxon>Pseudomonadati</taxon>
        <taxon>Acidobacteriota</taxon>
        <taxon>Terriglobia</taxon>
        <taxon>Terriglobales</taxon>
        <taxon>Acidobacteriaceae</taxon>
        <taxon>Tunturiibacter</taxon>
    </lineage>
</organism>
<dbReference type="Proteomes" id="UP000568106">
    <property type="component" value="Unassembled WGS sequence"/>
</dbReference>
<gene>
    <name evidence="3" type="ORF">HDF09_001011</name>
</gene>